<evidence type="ECO:0000259" key="2">
    <source>
        <dbReference type="PROSITE" id="PS51502"/>
    </source>
</evidence>
<dbReference type="PROSITE" id="PS51502">
    <property type="entry name" value="S_R_A_B_BARREL"/>
    <property type="match status" value="1"/>
</dbReference>
<comment type="subunit">
    <text evidence="1">Homodimer.</text>
</comment>
<organism evidence="3 4">
    <name type="scientific">Chaetomium fimeti</name>
    <dbReference type="NCBI Taxonomy" id="1854472"/>
    <lineage>
        <taxon>Eukaryota</taxon>
        <taxon>Fungi</taxon>
        <taxon>Dikarya</taxon>
        <taxon>Ascomycota</taxon>
        <taxon>Pezizomycotina</taxon>
        <taxon>Sordariomycetes</taxon>
        <taxon>Sordariomycetidae</taxon>
        <taxon>Sordariales</taxon>
        <taxon>Chaetomiaceae</taxon>
        <taxon>Chaetomium</taxon>
    </lineage>
</organism>
<dbReference type="AlphaFoldDB" id="A0AAE0HB14"/>
<dbReference type="InterPro" id="IPR013097">
    <property type="entry name" value="Dabb"/>
</dbReference>
<protein>
    <submittedName>
        <fullName evidence="3">Stress responsive A/B barrel domain-containing protein</fullName>
    </submittedName>
</protein>
<dbReference type="InterPro" id="IPR044662">
    <property type="entry name" value="HS1/DABB1-like"/>
</dbReference>
<dbReference type="Gene3D" id="3.30.70.100">
    <property type="match status" value="1"/>
</dbReference>
<dbReference type="GeneID" id="87841305"/>
<dbReference type="SMART" id="SM00886">
    <property type="entry name" value="Dabb"/>
    <property type="match status" value="1"/>
</dbReference>
<dbReference type="Pfam" id="PF07876">
    <property type="entry name" value="Dabb"/>
    <property type="match status" value="1"/>
</dbReference>
<reference evidence="3" key="1">
    <citation type="journal article" date="2023" name="Mol. Phylogenet. Evol.">
        <title>Genome-scale phylogeny and comparative genomics of the fungal order Sordariales.</title>
        <authorList>
            <person name="Hensen N."/>
            <person name="Bonometti L."/>
            <person name="Westerberg I."/>
            <person name="Brannstrom I.O."/>
            <person name="Guillou S."/>
            <person name="Cros-Aarteil S."/>
            <person name="Calhoun S."/>
            <person name="Haridas S."/>
            <person name="Kuo A."/>
            <person name="Mondo S."/>
            <person name="Pangilinan J."/>
            <person name="Riley R."/>
            <person name="LaButti K."/>
            <person name="Andreopoulos B."/>
            <person name="Lipzen A."/>
            <person name="Chen C."/>
            <person name="Yan M."/>
            <person name="Daum C."/>
            <person name="Ng V."/>
            <person name="Clum A."/>
            <person name="Steindorff A."/>
            <person name="Ohm R.A."/>
            <person name="Martin F."/>
            <person name="Silar P."/>
            <person name="Natvig D.O."/>
            <person name="Lalanne C."/>
            <person name="Gautier V."/>
            <person name="Ament-Velasquez S.L."/>
            <person name="Kruys A."/>
            <person name="Hutchinson M.I."/>
            <person name="Powell A.J."/>
            <person name="Barry K."/>
            <person name="Miller A.N."/>
            <person name="Grigoriev I.V."/>
            <person name="Debuchy R."/>
            <person name="Gladieux P."/>
            <person name="Hiltunen Thoren M."/>
            <person name="Johannesson H."/>
        </authorList>
    </citation>
    <scope>NUCLEOTIDE SEQUENCE</scope>
    <source>
        <strain evidence="3">CBS 168.71</strain>
    </source>
</reference>
<dbReference type="PANTHER" id="PTHR33178:SF10">
    <property type="entry name" value="STRESS-RESPONSE A_B BARREL DOMAIN-CONTAINING PROTEIN"/>
    <property type="match status" value="1"/>
</dbReference>
<feature type="domain" description="Stress-response A/B barrel" evidence="2">
    <location>
        <begin position="3"/>
        <end position="105"/>
    </location>
</feature>
<name>A0AAE0HB14_9PEZI</name>
<dbReference type="EMBL" id="JAUEPN010000006">
    <property type="protein sequence ID" value="KAK3293273.1"/>
    <property type="molecule type" value="Genomic_DNA"/>
</dbReference>
<sequence>MSLVHVVLFQFKAEADPEAVKAVCARFLSLKDNCIHPTTKRPYILSLRCGKDNSPEGLQNGMTHGFVLEFASPEDRDYYVTTDPVHQLFVKGLADVLEKPTVLDFSDGVY</sequence>
<evidence type="ECO:0000313" key="3">
    <source>
        <dbReference type="EMBL" id="KAK3293273.1"/>
    </source>
</evidence>
<keyword evidence="4" id="KW-1185">Reference proteome</keyword>
<comment type="caution">
    <text evidence="3">The sequence shown here is derived from an EMBL/GenBank/DDBJ whole genome shotgun (WGS) entry which is preliminary data.</text>
</comment>
<dbReference type="PANTHER" id="PTHR33178">
    <property type="match status" value="1"/>
</dbReference>
<dbReference type="SUPFAM" id="SSF54909">
    <property type="entry name" value="Dimeric alpha+beta barrel"/>
    <property type="match status" value="1"/>
</dbReference>
<evidence type="ECO:0000313" key="4">
    <source>
        <dbReference type="Proteomes" id="UP001278766"/>
    </source>
</evidence>
<reference evidence="3" key="2">
    <citation type="submission" date="2023-06" db="EMBL/GenBank/DDBJ databases">
        <authorList>
            <consortium name="Lawrence Berkeley National Laboratory"/>
            <person name="Haridas S."/>
            <person name="Hensen N."/>
            <person name="Bonometti L."/>
            <person name="Westerberg I."/>
            <person name="Brannstrom I.O."/>
            <person name="Guillou S."/>
            <person name="Cros-Aarteil S."/>
            <person name="Calhoun S."/>
            <person name="Kuo A."/>
            <person name="Mondo S."/>
            <person name="Pangilinan J."/>
            <person name="Riley R."/>
            <person name="Labutti K."/>
            <person name="Andreopoulos B."/>
            <person name="Lipzen A."/>
            <person name="Chen C."/>
            <person name="Yanf M."/>
            <person name="Daum C."/>
            <person name="Ng V."/>
            <person name="Clum A."/>
            <person name="Steindorff A."/>
            <person name="Ohm R."/>
            <person name="Martin F."/>
            <person name="Silar P."/>
            <person name="Natvig D."/>
            <person name="Lalanne C."/>
            <person name="Gautier V."/>
            <person name="Ament-Velasquez S.L."/>
            <person name="Kruys A."/>
            <person name="Hutchinson M.I."/>
            <person name="Powell A.J."/>
            <person name="Barry K."/>
            <person name="Miller A.N."/>
            <person name="Grigoriev I.V."/>
            <person name="Debuchy R."/>
            <person name="Gladieux P."/>
            <person name="Thoren M.H."/>
            <person name="Johannesson H."/>
        </authorList>
    </citation>
    <scope>NUCLEOTIDE SEQUENCE</scope>
    <source>
        <strain evidence="3">CBS 168.71</strain>
    </source>
</reference>
<gene>
    <name evidence="3" type="ORF">B0H64DRAFT_403906</name>
</gene>
<evidence type="ECO:0000256" key="1">
    <source>
        <dbReference type="ARBA" id="ARBA00011738"/>
    </source>
</evidence>
<dbReference type="InterPro" id="IPR011008">
    <property type="entry name" value="Dimeric_a/b-barrel"/>
</dbReference>
<dbReference type="Proteomes" id="UP001278766">
    <property type="component" value="Unassembled WGS sequence"/>
</dbReference>
<proteinExistence type="predicted"/>
<dbReference type="RefSeq" id="XP_062656787.1">
    <property type="nucleotide sequence ID" value="XM_062804357.1"/>
</dbReference>
<accession>A0AAE0HB14</accession>